<dbReference type="CDD" id="cd02440">
    <property type="entry name" value="AdoMet_MTases"/>
    <property type="match status" value="1"/>
</dbReference>
<dbReference type="Gene3D" id="3.40.50.150">
    <property type="entry name" value="Vaccinia Virus protein VP39"/>
    <property type="match status" value="1"/>
</dbReference>
<organism evidence="3 4">
    <name type="scientific">Nakamurella multipartita (strain ATCC 700099 / DSM 44233 / CIP 104796 / JCM 9543 / NBRC 105858 / Y-104)</name>
    <name type="common">Microsphaera multipartita</name>
    <dbReference type="NCBI Taxonomy" id="479431"/>
    <lineage>
        <taxon>Bacteria</taxon>
        <taxon>Bacillati</taxon>
        <taxon>Actinomycetota</taxon>
        <taxon>Actinomycetes</taxon>
        <taxon>Nakamurellales</taxon>
        <taxon>Nakamurellaceae</taxon>
        <taxon>Nakamurella</taxon>
    </lineage>
</organism>
<feature type="domain" description="Methyltransferase" evidence="2">
    <location>
        <begin position="71"/>
        <end position="161"/>
    </location>
</feature>
<dbReference type="InParanoid" id="C8XD45"/>
<dbReference type="PANTHER" id="PTHR43861">
    <property type="entry name" value="TRANS-ACONITATE 2-METHYLTRANSFERASE-RELATED"/>
    <property type="match status" value="1"/>
</dbReference>
<dbReference type="AlphaFoldDB" id="C8XD45"/>
<dbReference type="Pfam" id="PF13649">
    <property type="entry name" value="Methyltransf_25"/>
    <property type="match status" value="1"/>
</dbReference>
<dbReference type="GO" id="GO:0008168">
    <property type="term" value="F:methyltransferase activity"/>
    <property type="evidence" value="ECO:0007669"/>
    <property type="project" value="UniProtKB-KW"/>
</dbReference>
<dbReference type="Proteomes" id="UP000002218">
    <property type="component" value="Chromosome"/>
</dbReference>
<keyword evidence="3" id="KW-0489">Methyltransferase</keyword>
<accession>C8XD45</accession>
<keyword evidence="1 3" id="KW-0808">Transferase</keyword>
<sequence>MTDRDWARRADQLAGQAYAEGRPTGWFDQLYAEGAAGVIDMPWNRTDPQPLLLDWFTGWAGRQPPGRACVVGCGLGADAEFLAARGWATTGFDLSPAAIGAAGARYPDSAVDYRVADLLDLPADLVGAFDLVVEIFTLQAMPDPPRRQAARGVVSLLAPGGTLLVVSFRATGAVTAPPPFPLTRDDLRALEVDGVVARHVEELPGERWRAELVRGPIRR</sequence>
<dbReference type="STRING" id="479431.Namu_5269"/>
<evidence type="ECO:0000256" key="1">
    <source>
        <dbReference type="ARBA" id="ARBA00022679"/>
    </source>
</evidence>
<name>C8XD45_NAKMY</name>
<gene>
    <name evidence="3" type="ordered locus">Namu_5269</name>
</gene>
<dbReference type="GO" id="GO:0032259">
    <property type="term" value="P:methylation"/>
    <property type="evidence" value="ECO:0007669"/>
    <property type="project" value="UniProtKB-KW"/>
</dbReference>
<dbReference type="EMBL" id="CP001737">
    <property type="protein sequence ID" value="ACV81535.1"/>
    <property type="molecule type" value="Genomic_DNA"/>
</dbReference>
<dbReference type="InterPro" id="IPR041698">
    <property type="entry name" value="Methyltransf_25"/>
</dbReference>
<reference evidence="4" key="1">
    <citation type="submission" date="2009-09" db="EMBL/GenBank/DDBJ databases">
        <title>The complete genome of Nakamurella multipartita DSM 44233.</title>
        <authorList>
            <consortium name="US DOE Joint Genome Institute (JGI-PGF)"/>
            <person name="Lucas S."/>
            <person name="Copeland A."/>
            <person name="Lapidus A."/>
            <person name="Glavina del Rio T."/>
            <person name="Dalin E."/>
            <person name="Tice H."/>
            <person name="Bruce D."/>
            <person name="Goodwin L."/>
            <person name="Pitluck S."/>
            <person name="Kyrpides N."/>
            <person name="Mavromatis K."/>
            <person name="Ivanova N."/>
            <person name="Ovchinnikova G."/>
            <person name="Sims D."/>
            <person name="Meincke L."/>
            <person name="Brettin T."/>
            <person name="Detter J.C."/>
            <person name="Han C."/>
            <person name="Larimer F."/>
            <person name="Land M."/>
            <person name="Hauser L."/>
            <person name="Markowitz V."/>
            <person name="Cheng J.-F."/>
            <person name="Hugenholtz P."/>
            <person name="Woyke T."/>
            <person name="Wu D."/>
            <person name="Klenk H.-P."/>
            <person name="Eisen J.A."/>
        </authorList>
    </citation>
    <scope>NUCLEOTIDE SEQUENCE [LARGE SCALE GENOMIC DNA]</scope>
    <source>
        <strain evidence="4">ATCC 700099 / DSM 44233 / CIP 104796 / JCM 9543 / NBRC 105858 / Y-104</strain>
    </source>
</reference>
<evidence type="ECO:0000313" key="3">
    <source>
        <dbReference type="EMBL" id="ACV81535.1"/>
    </source>
</evidence>
<protein>
    <submittedName>
        <fullName evidence="3">Methyltransferase type 12</fullName>
    </submittedName>
</protein>
<keyword evidence="4" id="KW-1185">Reference proteome</keyword>
<dbReference type="eggNOG" id="COG2227">
    <property type="taxonomic scope" value="Bacteria"/>
</dbReference>
<dbReference type="RefSeq" id="WP_015750340.1">
    <property type="nucleotide sequence ID" value="NC_013235.1"/>
</dbReference>
<evidence type="ECO:0000259" key="2">
    <source>
        <dbReference type="Pfam" id="PF13649"/>
    </source>
</evidence>
<evidence type="ECO:0000313" key="4">
    <source>
        <dbReference type="Proteomes" id="UP000002218"/>
    </source>
</evidence>
<dbReference type="SUPFAM" id="SSF53335">
    <property type="entry name" value="S-adenosyl-L-methionine-dependent methyltransferases"/>
    <property type="match status" value="1"/>
</dbReference>
<proteinExistence type="predicted"/>
<dbReference type="HOGENOM" id="CLU_105064_0_0_11"/>
<reference evidence="3 4" key="2">
    <citation type="journal article" date="2010" name="Stand. Genomic Sci.">
        <title>Complete genome sequence of Nakamurella multipartita type strain (Y-104).</title>
        <authorList>
            <person name="Tice H."/>
            <person name="Mayilraj S."/>
            <person name="Sims D."/>
            <person name="Lapidus A."/>
            <person name="Nolan M."/>
            <person name="Lucas S."/>
            <person name="Glavina Del Rio T."/>
            <person name="Copeland A."/>
            <person name="Cheng J.F."/>
            <person name="Meincke L."/>
            <person name="Bruce D."/>
            <person name="Goodwin L."/>
            <person name="Pitluck S."/>
            <person name="Ivanova N."/>
            <person name="Mavromatis K."/>
            <person name="Ovchinnikova G."/>
            <person name="Pati A."/>
            <person name="Chen A."/>
            <person name="Palaniappan K."/>
            <person name="Land M."/>
            <person name="Hauser L."/>
            <person name="Chang Y.J."/>
            <person name="Jeffries C.D."/>
            <person name="Detter J.C."/>
            <person name="Brettin T."/>
            <person name="Rohde M."/>
            <person name="Goker M."/>
            <person name="Bristow J."/>
            <person name="Eisen J.A."/>
            <person name="Markowitz V."/>
            <person name="Hugenholtz P."/>
            <person name="Kyrpides N.C."/>
            <person name="Klenk H.P."/>
            <person name="Chen F."/>
        </authorList>
    </citation>
    <scope>NUCLEOTIDE SEQUENCE [LARGE SCALE GENOMIC DNA]</scope>
    <source>
        <strain evidence="4">ATCC 700099 / DSM 44233 / CIP 104796 / JCM 9543 / NBRC 105858 / Y-104</strain>
    </source>
</reference>
<dbReference type="KEGG" id="nml:Namu_5269"/>
<dbReference type="InterPro" id="IPR029063">
    <property type="entry name" value="SAM-dependent_MTases_sf"/>
</dbReference>
<dbReference type="FunCoup" id="C8XD45">
    <property type="interactions" value="99"/>
</dbReference>